<dbReference type="SUPFAM" id="SSF49265">
    <property type="entry name" value="Fibronectin type III"/>
    <property type="match status" value="1"/>
</dbReference>
<accession>A0A948W6E3</accession>
<dbReference type="AlphaFoldDB" id="A0A948W6E3"/>
<sequence length="176" mass="18257">MLVSRLGKFSVSLLVLAAILLVMVGCGNDEASSPTVPEDPAPPVAPYGLTIAKATASGVKLSWNPSPDLDVVGYLVYVSTNGNLYYDKLTSAPISRTTYLFPNPVEQADYSFRITAINAAGLESSRTAPLAFIWDGGPVDATEHDPAGSRPGSSPPSGGPGHSEDDDRDPHGGGSD</sequence>
<reference evidence="3" key="1">
    <citation type="submission" date="2021-05" db="EMBL/GenBank/DDBJ databases">
        <title>Energy efficiency and biological interactions define the core microbiome of deep oligotrophic groundwater.</title>
        <authorList>
            <person name="Mehrshad M."/>
            <person name="Lopez-Fernandez M."/>
            <person name="Bell E."/>
            <person name="Bernier-Latmani R."/>
            <person name="Bertilsson S."/>
            <person name="Dopson M."/>
        </authorList>
    </citation>
    <scope>NUCLEOTIDE SEQUENCE</scope>
    <source>
        <strain evidence="3">Modern_marine.mb.64</strain>
    </source>
</reference>
<evidence type="ECO:0000259" key="2">
    <source>
        <dbReference type="PROSITE" id="PS50853"/>
    </source>
</evidence>
<evidence type="ECO:0000256" key="1">
    <source>
        <dbReference type="SAM" id="MobiDB-lite"/>
    </source>
</evidence>
<name>A0A948W6E3_UNCEI</name>
<feature type="region of interest" description="Disordered" evidence="1">
    <location>
        <begin position="135"/>
        <end position="176"/>
    </location>
</feature>
<dbReference type="PROSITE" id="PS50853">
    <property type="entry name" value="FN3"/>
    <property type="match status" value="1"/>
</dbReference>
<dbReference type="Gene3D" id="2.60.40.10">
    <property type="entry name" value="Immunoglobulins"/>
    <property type="match status" value="1"/>
</dbReference>
<dbReference type="Pfam" id="PF00041">
    <property type="entry name" value="fn3"/>
    <property type="match status" value="1"/>
</dbReference>
<dbReference type="Proteomes" id="UP000777784">
    <property type="component" value="Unassembled WGS sequence"/>
</dbReference>
<gene>
    <name evidence="3" type="ORF">KJ970_10805</name>
</gene>
<protein>
    <submittedName>
        <fullName evidence="3">Fibronectin type III domain-containing protein</fullName>
    </submittedName>
</protein>
<evidence type="ECO:0000313" key="4">
    <source>
        <dbReference type="Proteomes" id="UP000777784"/>
    </source>
</evidence>
<dbReference type="SMART" id="SM00060">
    <property type="entry name" value="FN3"/>
    <property type="match status" value="1"/>
</dbReference>
<organism evidence="3 4">
    <name type="scientific">Eiseniibacteriota bacterium</name>
    <dbReference type="NCBI Taxonomy" id="2212470"/>
    <lineage>
        <taxon>Bacteria</taxon>
        <taxon>Candidatus Eiseniibacteriota</taxon>
    </lineage>
</organism>
<dbReference type="EMBL" id="JAHJDP010000061">
    <property type="protein sequence ID" value="MBU2691404.1"/>
    <property type="molecule type" value="Genomic_DNA"/>
</dbReference>
<feature type="compositionally biased region" description="Basic and acidic residues" evidence="1">
    <location>
        <begin position="162"/>
        <end position="176"/>
    </location>
</feature>
<comment type="caution">
    <text evidence="3">The sequence shown here is derived from an EMBL/GenBank/DDBJ whole genome shotgun (WGS) entry which is preliminary data.</text>
</comment>
<feature type="domain" description="Fibronectin type-III" evidence="2">
    <location>
        <begin position="45"/>
        <end position="137"/>
    </location>
</feature>
<proteinExistence type="predicted"/>
<evidence type="ECO:0000313" key="3">
    <source>
        <dbReference type="EMBL" id="MBU2691404.1"/>
    </source>
</evidence>
<dbReference type="InterPro" id="IPR003961">
    <property type="entry name" value="FN3_dom"/>
</dbReference>
<dbReference type="CDD" id="cd00063">
    <property type="entry name" value="FN3"/>
    <property type="match status" value="1"/>
</dbReference>
<dbReference type="InterPro" id="IPR036116">
    <property type="entry name" value="FN3_sf"/>
</dbReference>
<dbReference type="InterPro" id="IPR013783">
    <property type="entry name" value="Ig-like_fold"/>
</dbReference>
<dbReference type="PROSITE" id="PS51257">
    <property type="entry name" value="PROKAR_LIPOPROTEIN"/>
    <property type="match status" value="1"/>
</dbReference>